<sequence>MLVRFGSSRVSHSGCREPTSGSTAKLYTGVGDATDHSSPAPPHGLSPARAPRRALTSALTTNITMPMPKMNEPIVVSMFDVSQPIPDG</sequence>
<reference evidence="2 3" key="1">
    <citation type="submission" date="2008-03" db="EMBL/GenBank/DDBJ databases">
        <title>Sequencing of the draft genome and assembly of Burkholderia ambifaria MEX-5.</title>
        <authorList>
            <consortium name="US DOE Joint Genome Institute (JGI-PGF)"/>
            <person name="Copeland A."/>
            <person name="Lucas S."/>
            <person name="Lapidus A."/>
            <person name="Glavina del Rio T."/>
            <person name="Dalin E."/>
            <person name="Tice H."/>
            <person name="Bruce D."/>
            <person name="Goodwin L."/>
            <person name="Pitluck S."/>
            <person name="Larimer F."/>
            <person name="Land M.L."/>
            <person name="Hauser L."/>
            <person name="Tiedje J."/>
            <person name="Richardson P."/>
        </authorList>
    </citation>
    <scope>NUCLEOTIDE SEQUENCE [LARGE SCALE GENOMIC DNA]</scope>
    <source>
        <strain evidence="2 3">MEX-5</strain>
    </source>
</reference>
<organism evidence="2 3">
    <name type="scientific">Burkholderia ambifaria MEX-5</name>
    <dbReference type="NCBI Taxonomy" id="396597"/>
    <lineage>
        <taxon>Bacteria</taxon>
        <taxon>Pseudomonadati</taxon>
        <taxon>Pseudomonadota</taxon>
        <taxon>Betaproteobacteria</taxon>
        <taxon>Burkholderiales</taxon>
        <taxon>Burkholderiaceae</taxon>
        <taxon>Burkholderia</taxon>
        <taxon>Burkholderia cepacia complex</taxon>
    </lineage>
</organism>
<feature type="region of interest" description="Disordered" evidence="1">
    <location>
        <begin position="1"/>
        <end position="53"/>
    </location>
</feature>
<gene>
    <name evidence="2" type="ORF">BamMEX5DRAFT_6962</name>
</gene>
<dbReference type="Proteomes" id="UP000004814">
    <property type="component" value="Unassembled WGS sequence"/>
</dbReference>
<evidence type="ECO:0000256" key="1">
    <source>
        <dbReference type="SAM" id="MobiDB-lite"/>
    </source>
</evidence>
<dbReference type="EMBL" id="ABLK01000535">
    <property type="protein sequence ID" value="EDT37258.1"/>
    <property type="molecule type" value="Genomic_DNA"/>
</dbReference>
<proteinExistence type="predicted"/>
<accession>B1TGP6</accession>
<evidence type="ECO:0000313" key="3">
    <source>
        <dbReference type="Proteomes" id="UP000004814"/>
    </source>
</evidence>
<evidence type="ECO:0000313" key="2">
    <source>
        <dbReference type="EMBL" id="EDT37258.1"/>
    </source>
</evidence>
<dbReference type="AlphaFoldDB" id="B1TGP6"/>
<name>B1TGP6_9BURK</name>
<comment type="caution">
    <text evidence="2">The sequence shown here is derived from an EMBL/GenBank/DDBJ whole genome shotgun (WGS) entry which is preliminary data.</text>
</comment>
<protein>
    <submittedName>
        <fullName evidence="2">Uncharacterized protein</fullName>
    </submittedName>
</protein>